<reference evidence="3" key="1">
    <citation type="journal article" date="2015" name="MBio">
        <title>Genome-Resolved Metagenomic Analysis Reveals Roles for Candidate Phyla and Other Microbial Community Members in Biogeochemical Transformations in Oil Reservoirs.</title>
        <authorList>
            <person name="Hu P."/>
            <person name="Tom L."/>
            <person name="Singh A."/>
            <person name="Thomas B.C."/>
            <person name="Baker B.J."/>
            <person name="Piceno Y.M."/>
            <person name="Andersen G.L."/>
            <person name="Banfield J.F."/>
        </authorList>
    </citation>
    <scope>NUCLEOTIDE SEQUENCE [LARGE SCALE GENOMIC DNA]</scope>
</reference>
<gene>
    <name evidence="2" type="ORF">XD66_0014</name>
</gene>
<evidence type="ECO:0000313" key="3">
    <source>
        <dbReference type="Proteomes" id="UP000053326"/>
    </source>
</evidence>
<sequence length="222" mass="25334">MEMSKFQFKNKSFMNWDVTLEVAQKQFGEFAPENIAFRAGVKYLEKEKEIVVPFLNKEYRVRYPSGEVYQEQEGEVPVVNKILILHYLNSAEGVAIKNRWISFKELPAGQIYINPFHNRAIRPLIKFFGERPENLIKAGSILGGVRESFGDVSIRIPVLPMVPVVYVIWRGDEEFPASGNILFDASAPNYLPTEDYAVLSGMVVFELKKIADQLAEKAEKVL</sequence>
<dbReference type="InterPro" id="IPR024264">
    <property type="entry name" value="DUF3786"/>
</dbReference>
<organism evidence="2 3">
    <name type="scientific">Thermacetogenium phaeum</name>
    <dbReference type="NCBI Taxonomy" id="85874"/>
    <lineage>
        <taxon>Bacteria</taxon>
        <taxon>Bacillati</taxon>
        <taxon>Bacillota</taxon>
        <taxon>Clostridia</taxon>
        <taxon>Thermoanaerobacterales</taxon>
        <taxon>Thermoanaerobacteraceae</taxon>
        <taxon>Thermacetogenium</taxon>
    </lineage>
</organism>
<name>A0A117LBW1_9THEO</name>
<accession>A0A117LBW1</accession>
<dbReference type="PATRIC" id="fig|85874.4.peg.466"/>
<comment type="caution">
    <text evidence="2">The sequence shown here is derived from an EMBL/GenBank/DDBJ whole genome shotgun (WGS) entry which is preliminary data.</text>
</comment>
<evidence type="ECO:0000259" key="1">
    <source>
        <dbReference type="Pfam" id="PF12654"/>
    </source>
</evidence>
<dbReference type="EMBL" id="LGFO01000001">
    <property type="protein sequence ID" value="KUK37281.1"/>
    <property type="molecule type" value="Genomic_DNA"/>
</dbReference>
<dbReference type="Proteomes" id="UP000053326">
    <property type="component" value="Unassembled WGS sequence"/>
</dbReference>
<protein>
    <recommendedName>
        <fullName evidence="1">DUF3786 domain-containing protein</fullName>
    </recommendedName>
</protein>
<proteinExistence type="predicted"/>
<evidence type="ECO:0000313" key="2">
    <source>
        <dbReference type="EMBL" id="KUK37281.1"/>
    </source>
</evidence>
<feature type="domain" description="DUF3786" evidence="1">
    <location>
        <begin position="32"/>
        <end position="204"/>
    </location>
</feature>
<dbReference type="AlphaFoldDB" id="A0A117LBW1"/>
<dbReference type="Pfam" id="PF12654">
    <property type="entry name" value="DUF3786"/>
    <property type="match status" value="1"/>
</dbReference>